<comment type="caution">
    <text evidence="2">The sequence shown here is derived from an EMBL/GenBank/DDBJ whole genome shotgun (WGS) entry which is preliminary data.</text>
</comment>
<dbReference type="AlphaFoldDB" id="A0A091BH16"/>
<dbReference type="SUPFAM" id="SSF55961">
    <property type="entry name" value="Bet v1-like"/>
    <property type="match status" value="1"/>
</dbReference>
<evidence type="ECO:0008006" key="4">
    <source>
        <dbReference type="Google" id="ProtNLM"/>
    </source>
</evidence>
<dbReference type="RefSeq" id="WP_043800060.1">
    <property type="nucleotide sequence ID" value="NZ_AVCH01000014.1"/>
</dbReference>
<protein>
    <recommendedName>
        <fullName evidence="4">Polyketide cyclase/dehydrase</fullName>
    </recommendedName>
</protein>
<organism evidence="2 3">
    <name type="scientific">Arenimonas malthae CC-JY-1</name>
    <dbReference type="NCBI Taxonomy" id="1384054"/>
    <lineage>
        <taxon>Bacteria</taxon>
        <taxon>Pseudomonadati</taxon>
        <taxon>Pseudomonadota</taxon>
        <taxon>Gammaproteobacteria</taxon>
        <taxon>Lysobacterales</taxon>
        <taxon>Lysobacteraceae</taxon>
        <taxon>Arenimonas</taxon>
    </lineage>
</organism>
<evidence type="ECO:0000256" key="1">
    <source>
        <dbReference type="SAM" id="SignalP"/>
    </source>
</evidence>
<evidence type="ECO:0000313" key="3">
    <source>
        <dbReference type="Proteomes" id="UP000029392"/>
    </source>
</evidence>
<dbReference type="EMBL" id="AVCH01000014">
    <property type="protein sequence ID" value="KFN51993.1"/>
    <property type="molecule type" value="Genomic_DNA"/>
</dbReference>
<feature type="signal peptide" evidence="1">
    <location>
        <begin position="1"/>
        <end position="19"/>
    </location>
</feature>
<sequence length="180" mass="19273">MRLVATALLAFALATPASALVKDSSPSGFTLENTEDVPTAPAETWKALVEDVGLWWPADHTWWGDAARLSIEPRAGGCFCEIHGEQQARHMVVTFVDPGRTLRMTGGLGPLQGMGLHGALEFRLAPLESGGTRITLWYRVGGYTPDDLSKFAPVVDGVQALQLGGLARHLRDARAPATAE</sequence>
<keyword evidence="3" id="KW-1185">Reference proteome</keyword>
<dbReference type="Proteomes" id="UP000029392">
    <property type="component" value="Unassembled WGS sequence"/>
</dbReference>
<dbReference type="InterPro" id="IPR023393">
    <property type="entry name" value="START-like_dom_sf"/>
</dbReference>
<feature type="chain" id="PRO_5001871565" description="Polyketide cyclase/dehydrase" evidence="1">
    <location>
        <begin position="20"/>
        <end position="180"/>
    </location>
</feature>
<proteinExistence type="predicted"/>
<dbReference type="Gene3D" id="3.30.530.20">
    <property type="match status" value="1"/>
</dbReference>
<accession>A0A091BH16</accession>
<gene>
    <name evidence="2" type="ORF">N790_13165</name>
</gene>
<reference evidence="2 3" key="1">
    <citation type="submission" date="2013-09" db="EMBL/GenBank/DDBJ databases">
        <title>Genome sequencing of Arenimonas malthae.</title>
        <authorList>
            <person name="Chen F."/>
            <person name="Wang G."/>
        </authorList>
    </citation>
    <scope>NUCLEOTIDE SEQUENCE [LARGE SCALE GENOMIC DNA]</scope>
    <source>
        <strain evidence="2 3">CC-JY-1</strain>
    </source>
</reference>
<dbReference type="OrthoDB" id="5735475at2"/>
<name>A0A091BH16_9GAMM</name>
<evidence type="ECO:0000313" key="2">
    <source>
        <dbReference type="EMBL" id="KFN51993.1"/>
    </source>
</evidence>
<dbReference type="STRING" id="1384054.N790_13165"/>
<dbReference type="eggNOG" id="COG3832">
    <property type="taxonomic scope" value="Bacteria"/>
</dbReference>
<keyword evidence="1" id="KW-0732">Signal</keyword>
<dbReference type="PATRIC" id="fig|1384054.3.peg.351"/>